<dbReference type="OrthoDB" id="647741at2"/>
<dbReference type="InterPro" id="IPR018306">
    <property type="entry name" value="Phage_T5_Orf172_DNA-bd"/>
</dbReference>
<geneLocation type="plasmid" evidence="2 3">
    <name>p1821L02</name>
</geneLocation>
<keyword evidence="2" id="KW-0614">Plasmid</keyword>
<keyword evidence="3" id="KW-1185">Reference proteome</keyword>
<name>A0A518V232_BRELA</name>
<reference evidence="2 3" key="1">
    <citation type="submission" date="2018-11" db="EMBL/GenBank/DDBJ databases">
        <title>Phylogenetic determinants of toxin gene distribution in genomes of Brevibacillus laterosporus.</title>
        <authorList>
            <person name="Glare T.R."/>
            <person name="Durrant A."/>
            <person name="Berry C."/>
            <person name="Palma L."/>
            <person name="Ormskirk M."/>
            <person name="Cox M.O."/>
        </authorList>
    </citation>
    <scope>NUCLEOTIDE SEQUENCE [LARGE SCALE GENOMIC DNA]</scope>
    <source>
        <strain evidence="2 3">1821L</strain>
        <plasmid evidence="2 3">p1821L02</plasmid>
    </source>
</reference>
<organism evidence="2 3">
    <name type="scientific">Brevibacillus laterosporus</name>
    <name type="common">Bacillus laterosporus</name>
    <dbReference type="NCBI Taxonomy" id="1465"/>
    <lineage>
        <taxon>Bacteria</taxon>
        <taxon>Bacillati</taxon>
        <taxon>Bacillota</taxon>
        <taxon>Bacilli</taxon>
        <taxon>Bacillales</taxon>
        <taxon>Paenibacillaceae</taxon>
        <taxon>Brevibacillus</taxon>
    </lineage>
</organism>
<dbReference type="SMART" id="SM00974">
    <property type="entry name" value="T5orf172"/>
    <property type="match status" value="1"/>
</dbReference>
<protein>
    <submittedName>
        <fullName evidence="2">GIY-YIG nuclease family protein</fullName>
    </submittedName>
</protein>
<dbReference type="Proteomes" id="UP000319432">
    <property type="component" value="Plasmid p1821L02"/>
</dbReference>
<accession>A0A518V232</accession>
<feature type="domain" description="Bacteriophage T5 Orf172 DNA-binding" evidence="1">
    <location>
        <begin position="156"/>
        <end position="231"/>
    </location>
</feature>
<evidence type="ECO:0000313" key="2">
    <source>
        <dbReference type="EMBL" id="QDX91049.1"/>
    </source>
</evidence>
<proteinExistence type="predicted"/>
<evidence type="ECO:0000313" key="3">
    <source>
        <dbReference type="Proteomes" id="UP000319432"/>
    </source>
</evidence>
<sequence length="288" mass="34454">MIPLDAIESLEVFEKEMHKRISDLYRLFPLHVKMSLDEEEAISKSKGVTERYLRYRNCEVLFKVMPYSDYMVSKYFQLSERANKRLEQYELMQKGYKRLVEILEWKFDILKRSLSEVEKDKLFYAECLLLNTSLARELSKLENLDSPSGYIYLIKEKQTYTYKIGRSSNIKNRLDVFGVKLPFEWDIVAIYKVDNATETESQLHVQFKEKRKMGEWFQLDSHDLMKFYAFFSKTSVEEPLQSYASFEKILEEQELKFRQELNADINETDISKLKDRILEVINQQPNQL</sequence>
<gene>
    <name evidence="2" type="ORF">EEL30_00790</name>
</gene>
<dbReference type="AlphaFoldDB" id="A0A518V232"/>
<dbReference type="EMBL" id="CP033462">
    <property type="protein sequence ID" value="QDX91049.1"/>
    <property type="molecule type" value="Genomic_DNA"/>
</dbReference>
<evidence type="ECO:0000259" key="1">
    <source>
        <dbReference type="SMART" id="SM00974"/>
    </source>
</evidence>
<dbReference type="Pfam" id="PF13455">
    <property type="entry name" value="MUG113"/>
    <property type="match status" value="1"/>
</dbReference>